<dbReference type="InterPro" id="IPR036249">
    <property type="entry name" value="Thioredoxin-like_sf"/>
</dbReference>
<dbReference type="PROSITE" id="PS51352">
    <property type="entry name" value="THIOREDOXIN_2"/>
    <property type="match status" value="1"/>
</dbReference>
<dbReference type="InterPro" id="IPR050553">
    <property type="entry name" value="Thioredoxin_ResA/DsbE_sf"/>
</dbReference>
<dbReference type="PANTHER" id="PTHR42852:SF17">
    <property type="entry name" value="THIOREDOXIN-LIKE PROTEIN HI_1115"/>
    <property type="match status" value="1"/>
</dbReference>
<name>A0ABN2XRX2_9ACTN</name>
<dbReference type="SUPFAM" id="SSF52833">
    <property type="entry name" value="Thioredoxin-like"/>
    <property type="match status" value="1"/>
</dbReference>
<evidence type="ECO:0000313" key="5">
    <source>
        <dbReference type="Proteomes" id="UP001500443"/>
    </source>
</evidence>
<dbReference type="Gene3D" id="3.40.30.10">
    <property type="entry name" value="Glutaredoxin"/>
    <property type="match status" value="1"/>
</dbReference>
<evidence type="ECO:0000256" key="1">
    <source>
        <dbReference type="SAM" id="MobiDB-lite"/>
    </source>
</evidence>
<keyword evidence="5" id="KW-1185">Reference proteome</keyword>
<feature type="chain" id="PRO_5046530675" description="Thioredoxin domain-containing protein" evidence="2">
    <location>
        <begin position="20"/>
        <end position="198"/>
    </location>
</feature>
<organism evidence="4 5">
    <name type="scientific">Streptomyces synnematoformans</name>
    <dbReference type="NCBI Taxonomy" id="415721"/>
    <lineage>
        <taxon>Bacteria</taxon>
        <taxon>Bacillati</taxon>
        <taxon>Actinomycetota</taxon>
        <taxon>Actinomycetes</taxon>
        <taxon>Kitasatosporales</taxon>
        <taxon>Streptomycetaceae</taxon>
        <taxon>Streptomyces</taxon>
    </lineage>
</organism>
<protein>
    <recommendedName>
        <fullName evidence="3">Thioredoxin domain-containing protein</fullName>
    </recommendedName>
</protein>
<dbReference type="InterPro" id="IPR013766">
    <property type="entry name" value="Thioredoxin_domain"/>
</dbReference>
<evidence type="ECO:0000256" key="2">
    <source>
        <dbReference type="SAM" id="SignalP"/>
    </source>
</evidence>
<keyword evidence="2" id="KW-0732">Signal</keyword>
<dbReference type="RefSeq" id="WP_344289192.1">
    <property type="nucleotide sequence ID" value="NZ_BAAAPF010000032.1"/>
</dbReference>
<dbReference type="Pfam" id="PF00578">
    <property type="entry name" value="AhpC-TSA"/>
    <property type="match status" value="1"/>
</dbReference>
<sequence>MRARTLLPATLAAALLALAGCGDSQDPARADDAGSSPSAAPSSAQPPDDGGNDDGDSGGPAAEVPEALAFTGTTVGGDPFDAKTLAGKPVVLWFWAPWCTVCQGQAPETAEVAAEFEGRAHVLGVAGLDKRDAMQGFVTDTGVGAFPHLADETGDIWKKFEITEQSVYVILDKDGETVYEGVLPGGDGLAEKLSDVTG</sequence>
<reference evidence="4 5" key="1">
    <citation type="journal article" date="2019" name="Int. J. Syst. Evol. Microbiol.">
        <title>The Global Catalogue of Microorganisms (GCM) 10K type strain sequencing project: providing services to taxonomists for standard genome sequencing and annotation.</title>
        <authorList>
            <consortium name="The Broad Institute Genomics Platform"/>
            <consortium name="The Broad Institute Genome Sequencing Center for Infectious Disease"/>
            <person name="Wu L."/>
            <person name="Ma J."/>
        </authorList>
    </citation>
    <scope>NUCLEOTIDE SEQUENCE [LARGE SCALE GENOMIC DNA]</scope>
    <source>
        <strain evidence="4 5">JCM 15481</strain>
    </source>
</reference>
<dbReference type="EMBL" id="BAAAPF010000032">
    <property type="protein sequence ID" value="GAA2116515.1"/>
    <property type="molecule type" value="Genomic_DNA"/>
</dbReference>
<dbReference type="PROSITE" id="PS51257">
    <property type="entry name" value="PROKAR_LIPOPROTEIN"/>
    <property type="match status" value="1"/>
</dbReference>
<evidence type="ECO:0000259" key="3">
    <source>
        <dbReference type="PROSITE" id="PS51352"/>
    </source>
</evidence>
<comment type="caution">
    <text evidence="4">The sequence shown here is derived from an EMBL/GenBank/DDBJ whole genome shotgun (WGS) entry which is preliminary data.</text>
</comment>
<dbReference type="PANTHER" id="PTHR42852">
    <property type="entry name" value="THIOL:DISULFIDE INTERCHANGE PROTEIN DSBE"/>
    <property type="match status" value="1"/>
</dbReference>
<evidence type="ECO:0000313" key="4">
    <source>
        <dbReference type="EMBL" id="GAA2116515.1"/>
    </source>
</evidence>
<dbReference type="InterPro" id="IPR000866">
    <property type="entry name" value="AhpC/TSA"/>
</dbReference>
<dbReference type="Proteomes" id="UP001500443">
    <property type="component" value="Unassembled WGS sequence"/>
</dbReference>
<gene>
    <name evidence="4" type="ORF">GCM10009802_17040</name>
</gene>
<feature type="compositionally biased region" description="Low complexity" evidence="1">
    <location>
        <begin position="33"/>
        <end position="49"/>
    </location>
</feature>
<feature type="signal peptide" evidence="2">
    <location>
        <begin position="1"/>
        <end position="19"/>
    </location>
</feature>
<feature type="domain" description="Thioredoxin" evidence="3">
    <location>
        <begin position="61"/>
        <end position="198"/>
    </location>
</feature>
<proteinExistence type="predicted"/>
<accession>A0ABN2XRX2</accession>
<feature type="region of interest" description="Disordered" evidence="1">
    <location>
        <begin position="23"/>
        <end position="63"/>
    </location>
</feature>